<reference evidence="2" key="1">
    <citation type="submission" date="2021-02" db="EMBL/GenBank/DDBJ databases">
        <authorList>
            <person name="Steward A R."/>
        </authorList>
    </citation>
    <scope>NUCLEOTIDE SEQUENCE</scope>
</reference>
<dbReference type="InterPro" id="IPR021109">
    <property type="entry name" value="Peptidase_aspartic_dom_sf"/>
</dbReference>
<comment type="caution">
    <text evidence="2">The sequence shown here is derived from an EMBL/GenBank/DDBJ whole genome shotgun (WGS) entry which is preliminary data.</text>
</comment>
<name>A0A821W543_9NEOP</name>
<organism evidence="2 3">
    <name type="scientific">Pieris macdunnoughi</name>
    <dbReference type="NCBI Taxonomy" id="345717"/>
    <lineage>
        <taxon>Eukaryota</taxon>
        <taxon>Metazoa</taxon>
        <taxon>Ecdysozoa</taxon>
        <taxon>Arthropoda</taxon>
        <taxon>Hexapoda</taxon>
        <taxon>Insecta</taxon>
        <taxon>Pterygota</taxon>
        <taxon>Neoptera</taxon>
        <taxon>Endopterygota</taxon>
        <taxon>Lepidoptera</taxon>
        <taxon>Glossata</taxon>
        <taxon>Ditrysia</taxon>
        <taxon>Papilionoidea</taxon>
        <taxon>Pieridae</taxon>
        <taxon>Pierinae</taxon>
        <taxon>Pieris</taxon>
    </lineage>
</organism>
<feature type="domain" description="DUF7041" evidence="1">
    <location>
        <begin position="26"/>
        <end position="108"/>
    </location>
</feature>
<proteinExistence type="predicted"/>
<dbReference type="PANTHER" id="PTHR33327:SF3">
    <property type="entry name" value="RNA-DIRECTED DNA POLYMERASE"/>
    <property type="match status" value="1"/>
</dbReference>
<dbReference type="Proteomes" id="UP000663880">
    <property type="component" value="Unassembled WGS sequence"/>
</dbReference>
<dbReference type="Gene3D" id="2.40.70.10">
    <property type="entry name" value="Acid Proteases"/>
    <property type="match status" value="1"/>
</dbReference>
<protein>
    <recommendedName>
        <fullName evidence="1">DUF7041 domain-containing protein</fullName>
    </recommendedName>
</protein>
<accession>A0A821W543</accession>
<sequence length="424" mass="47922">MQDENGGDTDNMEKGAHEIFKVGIKIPPFLPNRPALWFAQLEGQFCLAGITSDTTKFYNATSQLDPQFAIEVADIIESPPKDNKYQTLKAELIRRLSKPREEEIRQFLDNQELGTRKPSQFLRHLQHLAGPQVPDEFIRSAWHNRLPNNIQPIIASHMDMPLEKLAELAGKIIAIAAPTPPNVYAATSSSANQHAENPPDPYLTVLESLARQVNELTKQVASLSMHNSRSSRSPQHFKRERQPVVAANDCLTHTPNDRLFIVEKKTKLKYLIDTGSDVCVFPKSATRDQRHKTKYELYAANNTIIATYGYISLHLDLGLRRDFTWRFVVADVTRPIIGVDFLGQYNLLVDCRRHRLIDGLTSLSVNAPRCANISVETVAGNSDFHDLLRNYPDVTKPTGKPNEASYTYYPWSTIRSSSQTFSPR</sequence>
<dbReference type="SUPFAM" id="SSF50630">
    <property type="entry name" value="Acid proteases"/>
    <property type="match status" value="1"/>
</dbReference>
<dbReference type="PANTHER" id="PTHR33327">
    <property type="entry name" value="ENDONUCLEASE"/>
    <property type="match status" value="1"/>
</dbReference>
<evidence type="ECO:0000259" key="1">
    <source>
        <dbReference type="Pfam" id="PF23055"/>
    </source>
</evidence>
<dbReference type="Pfam" id="PF23055">
    <property type="entry name" value="DUF7041"/>
    <property type="match status" value="1"/>
</dbReference>
<dbReference type="AlphaFoldDB" id="A0A821W543"/>
<evidence type="ECO:0000313" key="3">
    <source>
        <dbReference type="Proteomes" id="UP000663880"/>
    </source>
</evidence>
<dbReference type="OrthoDB" id="422540at2759"/>
<dbReference type="EMBL" id="CAJOBZ010000052">
    <property type="protein sequence ID" value="CAF4918237.1"/>
    <property type="molecule type" value="Genomic_DNA"/>
</dbReference>
<dbReference type="InterPro" id="IPR055469">
    <property type="entry name" value="DUF7041"/>
</dbReference>
<dbReference type="FunFam" id="2.40.70.10:FF:000130">
    <property type="entry name" value="Retrovirus-related Pol polyprotein from transposon opus-like Protein"/>
    <property type="match status" value="1"/>
</dbReference>
<evidence type="ECO:0000313" key="2">
    <source>
        <dbReference type="EMBL" id="CAF4918237.1"/>
    </source>
</evidence>
<gene>
    <name evidence="2" type="ORF">PMACD_LOCUS12788</name>
</gene>
<keyword evidence="3" id="KW-1185">Reference proteome</keyword>